<keyword evidence="1" id="KW-1133">Transmembrane helix</keyword>
<reference evidence="2 3" key="1">
    <citation type="journal article" date="2014" name="Am. J. Bot.">
        <title>Genome assembly and annotation for red clover (Trifolium pratense; Fabaceae).</title>
        <authorList>
            <person name="Istvanek J."/>
            <person name="Jaros M."/>
            <person name="Krenek A."/>
            <person name="Repkova J."/>
        </authorList>
    </citation>
    <scope>NUCLEOTIDE SEQUENCE [LARGE SCALE GENOMIC DNA]</scope>
    <source>
        <strain evidence="3">cv. Tatra</strain>
        <tissue evidence="2">Young leaves</tissue>
    </source>
</reference>
<organism evidence="2 3">
    <name type="scientific">Trifolium pratense</name>
    <name type="common">Red clover</name>
    <dbReference type="NCBI Taxonomy" id="57577"/>
    <lineage>
        <taxon>Eukaryota</taxon>
        <taxon>Viridiplantae</taxon>
        <taxon>Streptophyta</taxon>
        <taxon>Embryophyta</taxon>
        <taxon>Tracheophyta</taxon>
        <taxon>Spermatophyta</taxon>
        <taxon>Magnoliopsida</taxon>
        <taxon>eudicotyledons</taxon>
        <taxon>Gunneridae</taxon>
        <taxon>Pentapetalae</taxon>
        <taxon>rosids</taxon>
        <taxon>fabids</taxon>
        <taxon>Fabales</taxon>
        <taxon>Fabaceae</taxon>
        <taxon>Papilionoideae</taxon>
        <taxon>50 kb inversion clade</taxon>
        <taxon>NPAAA clade</taxon>
        <taxon>Hologalegina</taxon>
        <taxon>IRL clade</taxon>
        <taxon>Trifolieae</taxon>
        <taxon>Trifolium</taxon>
    </lineage>
</organism>
<name>A0A2K3K982_TRIPR</name>
<keyword evidence="1" id="KW-0472">Membrane</keyword>
<evidence type="ECO:0000313" key="3">
    <source>
        <dbReference type="Proteomes" id="UP000236291"/>
    </source>
</evidence>
<accession>A0A2K3K982</accession>
<feature type="transmembrane region" description="Helical" evidence="1">
    <location>
        <begin position="12"/>
        <end position="34"/>
    </location>
</feature>
<feature type="non-terminal residue" evidence="2">
    <location>
        <position position="1"/>
    </location>
</feature>
<dbReference type="AlphaFoldDB" id="A0A2K3K982"/>
<evidence type="ECO:0000313" key="2">
    <source>
        <dbReference type="EMBL" id="PNX62850.1"/>
    </source>
</evidence>
<protein>
    <submittedName>
        <fullName evidence="2">Uncharacterized protein</fullName>
    </submittedName>
</protein>
<dbReference type="EMBL" id="ASHM01150851">
    <property type="protein sequence ID" value="PNX62850.1"/>
    <property type="molecule type" value="Genomic_DNA"/>
</dbReference>
<dbReference type="Proteomes" id="UP000236291">
    <property type="component" value="Unassembled WGS sequence"/>
</dbReference>
<gene>
    <name evidence="2" type="ORF">L195_g061338</name>
</gene>
<keyword evidence="1" id="KW-0812">Transmembrane</keyword>
<evidence type="ECO:0000256" key="1">
    <source>
        <dbReference type="SAM" id="Phobius"/>
    </source>
</evidence>
<comment type="caution">
    <text evidence="2">The sequence shown here is derived from an EMBL/GenBank/DDBJ whole genome shotgun (WGS) entry which is preliminary data.</text>
</comment>
<reference evidence="2 3" key="2">
    <citation type="journal article" date="2017" name="Front. Plant Sci.">
        <title>Gene Classification and Mining of Molecular Markers Useful in Red Clover (Trifolium pratense) Breeding.</title>
        <authorList>
            <person name="Istvanek J."/>
            <person name="Dluhosova J."/>
            <person name="Dluhos P."/>
            <person name="Patkova L."/>
            <person name="Nedelnik J."/>
            <person name="Repkova J."/>
        </authorList>
    </citation>
    <scope>NUCLEOTIDE SEQUENCE [LARGE SCALE GENOMIC DNA]</scope>
    <source>
        <strain evidence="3">cv. Tatra</strain>
        <tissue evidence="2">Young leaves</tissue>
    </source>
</reference>
<sequence>GSDLVLVQISDFGVGVAVVSFVWCGGGGWGFLVLRWWSCRTCSGEFSV</sequence>
<proteinExistence type="predicted"/>